<feature type="compositionally biased region" description="Low complexity" evidence="1">
    <location>
        <begin position="174"/>
        <end position="183"/>
    </location>
</feature>
<reference evidence="2" key="1">
    <citation type="submission" date="2018-04" db="EMBL/GenBank/DDBJ databases">
        <title>Transcriptome of Schizaphis graminum biotype I.</title>
        <authorList>
            <person name="Scully E.D."/>
            <person name="Geib S.M."/>
            <person name="Palmer N.A."/>
            <person name="Koch K."/>
            <person name="Bradshaw J."/>
            <person name="Heng-Moss T."/>
            <person name="Sarath G."/>
        </authorList>
    </citation>
    <scope>NUCLEOTIDE SEQUENCE</scope>
</reference>
<sequence length="223" mass="23354">MSNCGNGNTAGRANYKPPQPLPPADASLSPLSSLIHRSPNGGYVSLLRRSAVPESDAVTGRPTAAVRFNSLQRPDRGSTTAWQRRDRQFRSMRTVGTGGGSDGPVAAKPTVGDDRLGRQDNNNNNDSDKAGGGGGVGGGVDETKASAATADRGDGRKNAFSASTFPKPAPRTRVPSASVAPPSLSRRDTYENLQQLLNGSDGSVIGTNKVRTYIGGLRRSHWI</sequence>
<protein>
    <submittedName>
        <fullName evidence="2">Uncharacterized protein</fullName>
    </submittedName>
</protein>
<evidence type="ECO:0000256" key="1">
    <source>
        <dbReference type="SAM" id="MobiDB-lite"/>
    </source>
</evidence>
<name>A0A2S2NRV7_SCHGA</name>
<feature type="compositionally biased region" description="Gly residues" evidence="1">
    <location>
        <begin position="130"/>
        <end position="140"/>
    </location>
</feature>
<feature type="region of interest" description="Disordered" evidence="1">
    <location>
        <begin position="1"/>
        <end position="187"/>
    </location>
</feature>
<gene>
    <name evidence="2" type="ORF">g.143604</name>
</gene>
<proteinExistence type="predicted"/>
<feature type="compositionally biased region" description="Polar residues" evidence="1">
    <location>
        <begin position="1"/>
        <end position="11"/>
    </location>
</feature>
<dbReference type="AlphaFoldDB" id="A0A2S2NRV7"/>
<accession>A0A2S2NRV7</accession>
<feature type="compositionally biased region" description="Polar residues" evidence="1">
    <location>
        <begin position="69"/>
        <end position="82"/>
    </location>
</feature>
<evidence type="ECO:0000313" key="2">
    <source>
        <dbReference type="EMBL" id="MBY19486.1"/>
    </source>
</evidence>
<feature type="compositionally biased region" description="Low complexity" evidence="1">
    <location>
        <begin position="24"/>
        <end position="34"/>
    </location>
</feature>
<organism evidence="2">
    <name type="scientific">Schizaphis graminum</name>
    <name type="common">Green bug aphid</name>
    <dbReference type="NCBI Taxonomy" id="13262"/>
    <lineage>
        <taxon>Eukaryota</taxon>
        <taxon>Metazoa</taxon>
        <taxon>Ecdysozoa</taxon>
        <taxon>Arthropoda</taxon>
        <taxon>Hexapoda</taxon>
        <taxon>Insecta</taxon>
        <taxon>Pterygota</taxon>
        <taxon>Neoptera</taxon>
        <taxon>Paraneoptera</taxon>
        <taxon>Hemiptera</taxon>
        <taxon>Sternorrhyncha</taxon>
        <taxon>Aphidomorpha</taxon>
        <taxon>Aphidoidea</taxon>
        <taxon>Aphididae</taxon>
        <taxon>Aphidini</taxon>
        <taxon>Schizaphis</taxon>
    </lineage>
</organism>
<dbReference type="EMBL" id="GGMR01006867">
    <property type="protein sequence ID" value="MBY19486.1"/>
    <property type="molecule type" value="Transcribed_RNA"/>
</dbReference>